<comment type="caution">
    <text evidence="8">The sequence shown here is derived from an EMBL/GenBank/DDBJ whole genome shotgun (WGS) entry which is preliminary data.</text>
</comment>
<organism evidence="8">
    <name type="scientific">Desulfofervidus auxilii</name>
    <dbReference type="NCBI Taxonomy" id="1621989"/>
    <lineage>
        <taxon>Bacteria</taxon>
        <taxon>Pseudomonadati</taxon>
        <taxon>Thermodesulfobacteriota</taxon>
        <taxon>Candidatus Desulfofervidia</taxon>
        <taxon>Candidatus Desulfofervidales</taxon>
        <taxon>Candidatus Desulfofervidaceae</taxon>
        <taxon>Candidatus Desulfofervidus</taxon>
    </lineage>
</organism>
<keyword evidence="6 7" id="KW-0472">Membrane</keyword>
<feature type="transmembrane region" description="Helical" evidence="7">
    <location>
        <begin position="221"/>
        <end position="238"/>
    </location>
</feature>
<dbReference type="InterPro" id="IPR050833">
    <property type="entry name" value="Poly_Biosynth_Transport"/>
</dbReference>
<dbReference type="EMBL" id="DRBS01000425">
    <property type="protein sequence ID" value="HDD45450.1"/>
    <property type="molecule type" value="Genomic_DNA"/>
</dbReference>
<dbReference type="CDD" id="cd13127">
    <property type="entry name" value="MATE_tuaB_like"/>
    <property type="match status" value="1"/>
</dbReference>
<comment type="subcellular location">
    <subcellularLocation>
        <location evidence="1">Cell membrane</location>
        <topology evidence="1">Multi-pass membrane protein</topology>
    </subcellularLocation>
</comment>
<reference evidence="8" key="1">
    <citation type="journal article" date="2020" name="mSystems">
        <title>Genome- and Community-Level Interaction Insights into Carbon Utilization and Element Cycling Functions of Hydrothermarchaeota in Hydrothermal Sediment.</title>
        <authorList>
            <person name="Zhou Z."/>
            <person name="Liu Y."/>
            <person name="Xu W."/>
            <person name="Pan J."/>
            <person name="Luo Z.H."/>
            <person name="Li M."/>
        </authorList>
    </citation>
    <scope>NUCLEOTIDE SEQUENCE [LARGE SCALE GENOMIC DNA]</scope>
    <source>
        <strain evidence="8">HyVt-233</strain>
    </source>
</reference>
<evidence type="ECO:0000256" key="5">
    <source>
        <dbReference type="ARBA" id="ARBA00022989"/>
    </source>
</evidence>
<sequence length="336" mass="37737">MKIKKLIGNFNNSGKSLSQRVVRGGFWVFLLRITQQLFNFVRLVILARILSPNDFGLMGIALLTMATLDTFSQTGFQQALIQKKEDIKPYLDSAWTVLVLRGFILFAILFFIAPFAASFFNAPEARPIIQVIGFAVLFQAFTNIGIVYFQKELEFNKQFIYQLSGTVADFIVAISAALILKSVWALVFGLLAGNFVRLVVSYLIHPYRPHLTFDLGKAKELFGFGKWILGSSILVFLLTQGDDIFVGKLLGATALGFYQMAYRISNIPATEITHVISQVTFPAYSKLQNNIPKLREAYLKVLQVTAFLSFPIAGLIFVLAPEFTKIFLGEKWMPMV</sequence>
<keyword evidence="5 7" id="KW-1133">Transmembrane helix</keyword>
<dbReference type="Pfam" id="PF13440">
    <property type="entry name" value="Polysacc_synt_3"/>
    <property type="match status" value="1"/>
</dbReference>
<evidence type="ECO:0000256" key="1">
    <source>
        <dbReference type="ARBA" id="ARBA00004651"/>
    </source>
</evidence>
<dbReference type="GO" id="GO:0005886">
    <property type="term" value="C:plasma membrane"/>
    <property type="evidence" value="ECO:0007669"/>
    <property type="project" value="UniProtKB-SubCell"/>
</dbReference>
<accession>A0A7C0Y8Y8</accession>
<feature type="transmembrane region" description="Helical" evidence="7">
    <location>
        <begin position="128"/>
        <end position="147"/>
    </location>
</feature>
<feature type="non-terminal residue" evidence="8">
    <location>
        <position position="336"/>
    </location>
</feature>
<evidence type="ECO:0000256" key="6">
    <source>
        <dbReference type="ARBA" id="ARBA00023136"/>
    </source>
</evidence>
<keyword evidence="4 7" id="KW-0812">Transmembrane</keyword>
<comment type="similarity">
    <text evidence="2">Belongs to the polysaccharide synthase family.</text>
</comment>
<feature type="transmembrane region" description="Helical" evidence="7">
    <location>
        <begin position="93"/>
        <end position="116"/>
    </location>
</feature>
<dbReference type="PANTHER" id="PTHR30250:SF10">
    <property type="entry name" value="LIPOPOLYSACCHARIDE BIOSYNTHESIS PROTEIN WZXC"/>
    <property type="match status" value="1"/>
</dbReference>
<gene>
    <name evidence="8" type="ORF">ENG63_11445</name>
</gene>
<evidence type="ECO:0000256" key="3">
    <source>
        <dbReference type="ARBA" id="ARBA00022475"/>
    </source>
</evidence>
<evidence type="ECO:0000256" key="4">
    <source>
        <dbReference type="ARBA" id="ARBA00022692"/>
    </source>
</evidence>
<proteinExistence type="inferred from homology"/>
<protein>
    <submittedName>
        <fullName evidence="8">Lipopolysaccharide biosynthesis protein</fullName>
    </submittedName>
</protein>
<feature type="transmembrane region" description="Helical" evidence="7">
    <location>
        <begin position="297"/>
        <end position="320"/>
    </location>
</feature>
<evidence type="ECO:0000313" key="8">
    <source>
        <dbReference type="EMBL" id="HDD45450.1"/>
    </source>
</evidence>
<dbReference type="PANTHER" id="PTHR30250">
    <property type="entry name" value="PST FAMILY PREDICTED COLANIC ACID TRANSPORTER"/>
    <property type="match status" value="1"/>
</dbReference>
<feature type="transmembrane region" description="Helical" evidence="7">
    <location>
        <begin position="183"/>
        <end position="200"/>
    </location>
</feature>
<name>A0A7C0Y8Y8_DESA2</name>
<evidence type="ECO:0000256" key="7">
    <source>
        <dbReference type="SAM" id="Phobius"/>
    </source>
</evidence>
<keyword evidence="3" id="KW-1003">Cell membrane</keyword>
<dbReference type="Proteomes" id="UP000886289">
    <property type="component" value="Unassembled WGS sequence"/>
</dbReference>
<dbReference type="AlphaFoldDB" id="A0A7C0Y8Y8"/>
<feature type="transmembrane region" description="Helical" evidence="7">
    <location>
        <begin position="55"/>
        <end position="72"/>
    </location>
</feature>
<evidence type="ECO:0000256" key="2">
    <source>
        <dbReference type="ARBA" id="ARBA00007430"/>
    </source>
</evidence>
<feature type="transmembrane region" description="Helical" evidence="7">
    <location>
        <begin position="159"/>
        <end position="177"/>
    </location>
</feature>